<dbReference type="InterPro" id="IPR013702">
    <property type="entry name" value="FIST_domain_N"/>
</dbReference>
<proteinExistence type="predicted"/>
<dbReference type="SMART" id="SM01204">
    <property type="entry name" value="FIST_C"/>
    <property type="match status" value="1"/>
</dbReference>
<evidence type="ECO:0000259" key="1">
    <source>
        <dbReference type="SMART" id="SM00897"/>
    </source>
</evidence>
<dbReference type="EMBL" id="JBHTJR010000017">
    <property type="protein sequence ID" value="MFD0992026.1"/>
    <property type="molecule type" value="Genomic_DNA"/>
</dbReference>
<dbReference type="InterPro" id="IPR019494">
    <property type="entry name" value="FIST_C"/>
</dbReference>
<feature type="domain" description="FIST C-domain" evidence="2">
    <location>
        <begin position="219"/>
        <end position="357"/>
    </location>
</feature>
<dbReference type="PANTHER" id="PTHR40252">
    <property type="entry name" value="BLR0328 PROTEIN"/>
    <property type="match status" value="1"/>
</dbReference>
<dbReference type="Pfam" id="PF10442">
    <property type="entry name" value="FIST_C"/>
    <property type="match status" value="1"/>
</dbReference>
<organism evidence="3 4">
    <name type="scientific">Tenacibaculum geojense</name>
    <dbReference type="NCBI Taxonomy" id="915352"/>
    <lineage>
        <taxon>Bacteria</taxon>
        <taxon>Pseudomonadati</taxon>
        <taxon>Bacteroidota</taxon>
        <taxon>Flavobacteriia</taxon>
        <taxon>Flavobacteriales</taxon>
        <taxon>Flavobacteriaceae</taxon>
        <taxon>Tenacibaculum</taxon>
    </lineage>
</organism>
<protein>
    <submittedName>
        <fullName evidence="3">FIST signal transduction protein</fullName>
    </submittedName>
</protein>
<dbReference type="Pfam" id="PF08495">
    <property type="entry name" value="FIST"/>
    <property type="match status" value="1"/>
</dbReference>
<dbReference type="Proteomes" id="UP001597062">
    <property type="component" value="Unassembled WGS sequence"/>
</dbReference>
<dbReference type="PANTHER" id="PTHR40252:SF2">
    <property type="entry name" value="BLR0328 PROTEIN"/>
    <property type="match status" value="1"/>
</dbReference>
<dbReference type="SMART" id="SM00897">
    <property type="entry name" value="FIST"/>
    <property type="match status" value="1"/>
</dbReference>
<name>A0ABW3JNZ4_9FLAO</name>
<dbReference type="RefSeq" id="WP_386104901.1">
    <property type="nucleotide sequence ID" value="NZ_JBHTJR010000017.1"/>
</dbReference>
<gene>
    <name evidence="3" type="ORF">ACFQ1U_02300</name>
</gene>
<evidence type="ECO:0000259" key="2">
    <source>
        <dbReference type="SMART" id="SM01204"/>
    </source>
</evidence>
<sequence>MKIVQGIKSKGNDWQLTKYIKLKSPLVLVFGNRLLIENTVIYDELRSFFPDGQIVFGSSSGEIIENTVEDNSVVFTAIELEKSSFKIETVNIFNHNKNCIDAGLKLAKKFNKSNLKHLFVISEGSFVNGSRLIAGIETVIGKTPIAMTGGLCSDGNRFLKTVTSYNETPLEGEIVAIGFYGKTLEISYANYGGWQPFGPERIVTHSKGNILYEIDDTSALSIYKKYLGKKAKQLPQSALYYPLKVTETGSKWSIIRAIINIDDKQDCMILAGDVPQGSKVQLLLSSADDIVTGANKAARLAMRGRMHKPELAILVSSLGRKLVLDQRVEEEVEEVQYIIGNETTICGFYSYGEMAPYTIDKRCKLHNQTMTLTLISE</sequence>
<feature type="domain" description="FIST" evidence="1">
    <location>
        <begin position="23"/>
        <end position="218"/>
    </location>
</feature>
<accession>A0ABW3JNZ4</accession>
<reference evidence="4" key="1">
    <citation type="journal article" date="2019" name="Int. J. Syst. Evol. Microbiol.">
        <title>The Global Catalogue of Microorganisms (GCM) 10K type strain sequencing project: providing services to taxonomists for standard genome sequencing and annotation.</title>
        <authorList>
            <consortium name="The Broad Institute Genomics Platform"/>
            <consortium name="The Broad Institute Genome Sequencing Center for Infectious Disease"/>
            <person name="Wu L."/>
            <person name="Ma J."/>
        </authorList>
    </citation>
    <scope>NUCLEOTIDE SEQUENCE [LARGE SCALE GENOMIC DNA]</scope>
    <source>
        <strain evidence="4">CCUG 60527</strain>
    </source>
</reference>
<evidence type="ECO:0000313" key="4">
    <source>
        <dbReference type="Proteomes" id="UP001597062"/>
    </source>
</evidence>
<comment type="caution">
    <text evidence="3">The sequence shown here is derived from an EMBL/GenBank/DDBJ whole genome shotgun (WGS) entry which is preliminary data.</text>
</comment>
<keyword evidence="4" id="KW-1185">Reference proteome</keyword>
<evidence type="ECO:0000313" key="3">
    <source>
        <dbReference type="EMBL" id="MFD0992026.1"/>
    </source>
</evidence>